<feature type="compositionally biased region" description="Pro residues" evidence="1">
    <location>
        <begin position="16"/>
        <end position="30"/>
    </location>
</feature>
<dbReference type="AlphaFoldDB" id="A0A5M3MIU2"/>
<proteinExistence type="predicted"/>
<dbReference type="EMBL" id="JH711581">
    <property type="protein sequence ID" value="EIW78946.1"/>
    <property type="molecule type" value="Genomic_DNA"/>
</dbReference>
<dbReference type="GeneID" id="19210575"/>
<dbReference type="KEGG" id="cput:CONPUDRAFT_83329"/>
<name>A0A5M3MIU2_CONPW</name>
<feature type="compositionally biased region" description="Low complexity" evidence="1">
    <location>
        <begin position="122"/>
        <end position="136"/>
    </location>
</feature>
<feature type="region of interest" description="Disordered" evidence="1">
    <location>
        <begin position="67"/>
        <end position="164"/>
    </location>
</feature>
<reference evidence="3" key="1">
    <citation type="journal article" date="2012" name="Science">
        <title>The Paleozoic origin of enzymatic lignin decomposition reconstructed from 31 fungal genomes.</title>
        <authorList>
            <person name="Floudas D."/>
            <person name="Binder M."/>
            <person name="Riley R."/>
            <person name="Barry K."/>
            <person name="Blanchette R.A."/>
            <person name="Henrissat B."/>
            <person name="Martinez A.T."/>
            <person name="Otillar R."/>
            <person name="Spatafora J.W."/>
            <person name="Yadav J.S."/>
            <person name="Aerts A."/>
            <person name="Benoit I."/>
            <person name="Boyd A."/>
            <person name="Carlson A."/>
            <person name="Copeland A."/>
            <person name="Coutinho P.M."/>
            <person name="de Vries R.P."/>
            <person name="Ferreira P."/>
            <person name="Findley K."/>
            <person name="Foster B."/>
            <person name="Gaskell J."/>
            <person name="Glotzer D."/>
            <person name="Gorecki P."/>
            <person name="Heitman J."/>
            <person name="Hesse C."/>
            <person name="Hori C."/>
            <person name="Igarashi K."/>
            <person name="Jurgens J.A."/>
            <person name="Kallen N."/>
            <person name="Kersten P."/>
            <person name="Kohler A."/>
            <person name="Kuees U."/>
            <person name="Kumar T.K.A."/>
            <person name="Kuo A."/>
            <person name="LaButti K."/>
            <person name="Larrondo L.F."/>
            <person name="Lindquist E."/>
            <person name="Ling A."/>
            <person name="Lombard V."/>
            <person name="Lucas S."/>
            <person name="Lundell T."/>
            <person name="Martin R."/>
            <person name="McLaughlin D.J."/>
            <person name="Morgenstern I."/>
            <person name="Morin E."/>
            <person name="Murat C."/>
            <person name="Nagy L.G."/>
            <person name="Nolan M."/>
            <person name="Ohm R.A."/>
            <person name="Patyshakuliyeva A."/>
            <person name="Rokas A."/>
            <person name="Ruiz-Duenas F.J."/>
            <person name="Sabat G."/>
            <person name="Salamov A."/>
            <person name="Samejima M."/>
            <person name="Schmutz J."/>
            <person name="Slot J.C."/>
            <person name="St John F."/>
            <person name="Stenlid J."/>
            <person name="Sun H."/>
            <person name="Sun S."/>
            <person name="Syed K."/>
            <person name="Tsang A."/>
            <person name="Wiebenga A."/>
            <person name="Young D."/>
            <person name="Pisabarro A."/>
            <person name="Eastwood D.C."/>
            <person name="Martin F."/>
            <person name="Cullen D."/>
            <person name="Grigoriev I.V."/>
            <person name="Hibbett D.S."/>
        </authorList>
    </citation>
    <scope>NUCLEOTIDE SEQUENCE [LARGE SCALE GENOMIC DNA]</scope>
    <source>
        <strain evidence="3">RWD-64-598 SS2</strain>
    </source>
</reference>
<evidence type="ECO:0000313" key="3">
    <source>
        <dbReference type="Proteomes" id="UP000053558"/>
    </source>
</evidence>
<accession>A0A5M3MIU2</accession>
<comment type="caution">
    <text evidence="2">The sequence shown here is derived from an EMBL/GenBank/DDBJ whole genome shotgun (WGS) entry which is preliminary data.</text>
</comment>
<evidence type="ECO:0000313" key="2">
    <source>
        <dbReference type="EMBL" id="EIW78946.1"/>
    </source>
</evidence>
<evidence type="ECO:0000256" key="1">
    <source>
        <dbReference type="SAM" id="MobiDB-lite"/>
    </source>
</evidence>
<sequence length="164" mass="18009">MFEATYNSLAQMFNTSPPPYNHFAAPPPPKGKGKRAQWERRQRTESSASQLIIPVVGVVPSCAVVPQVTAPPSPDYHVSGGSAHGRQSSESVALSRMSRPRRNGRDRSVDSALTEDTEGLDGSIQGSFSSRSSSFGSEKEHEQDDVQVVHKEGQELRHRRYATF</sequence>
<dbReference type="RefSeq" id="XP_007770696.1">
    <property type="nucleotide sequence ID" value="XM_007772506.1"/>
</dbReference>
<protein>
    <submittedName>
        <fullName evidence="2">Uncharacterized protein</fullName>
    </submittedName>
</protein>
<dbReference type="Proteomes" id="UP000053558">
    <property type="component" value="Unassembled WGS sequence"/>
</dbReference>
<keyword evidence="3" id="KW-1185">Reference proteome</keyword>
<gene>
    <name evidence="2" type="ORF">CONPUDRAFT_83329</name>
</gene>
<organism evidence="2 3">
    <name type="scientific">Coniophora puteana (strain RWD-64-598)</name>
    <name type="common">Brown rot fungus</name>
    <dbReference type="NCBI Taxonomy" id="741705"/>
    <lineage>
        <taxon>Eukaryota</taxon>
        <taxon>Fungi</taxon>
        <taxon>Dikarya</taxon>
        <taxon>Basidiomycota</taxon>
        <taxon>Agaricomycotina</taxon>
        <taxon>Agaricomycetes</taxon>
        <taxon>Agaricomycetidae</taxon>
        <taxon>Boletales</taxon>
        <taxon>Coniophorineae</taxon>
        <taxon>Coniophoraceae</taxon>
        <taxon>Coniophora</taxon>
    </lineage>
</organism>
<feature type="region of interest" description="Disordered" evidence="1">
    <location>
        <begin position="13"/>
        <end position="51"/>
    </location>
</feature>
<feature type="compositionally biased region" description="Basic and acidic residues" evidence="1">
    <location>
        <begin position="137"/>
        <end position="156"/>
    </location>
</feature>